<protein>
    <recommendedName>
        <fullName evidence="5">Regulator of phospholipase D SRF1</fullName>
    </recommendedName>
</protein>
<evidence type="ECO:0000256" key="2">
    <source>
        <dbReference type="SAM" id="Phobius"/>
    </source>
</evidence>
<feature type="compositionally biased region" description="Low complexity" evidence="1">
    <location>
        <begin position="61"/>
        <end position="72"/>
    </location>
</feature>
<feature type="region of interest" description="Disordered" evidence="1">
    <location>
        <begin position="1"/>
        <end position="97"/>
    </location>
</feature>
<gene>
    <name evidence="3" type="ORF">AOQ84DRAFT_52960</name>
</gene>
<evidence type="ECO:0000313" key="3">
    <source>
        <dbReference type="EMBL" id="OCL14167.1"/>
    </source>
</evidence>
<dbReference type="Proteomes" id="UP000250140">
    <property type="component" value="Unassembled WGS sequence"/>
</dbReference>
<feature type="transmembrane region" description="Helical" evidence="2">
    <location>
        <begin position="246"/>
        <end position="268"/>
    </location>
</feature>
<feature type="compositionally biased region" description="Polar residues" evidence="1">
    <location>
        <begin position="73"/>
        <end position="82"/>
    </location>
</feature>
<sequence>MTTSVGNDKSNGFQARASGLLQPSPIPEPSSLSSNSPRPLSGVSAVSGHSTNEKLPEDQASTSRTKSHSISSNVNTLASSKGSVAAENREKQRAVRTLPPWVQTAEEDEDELDHAKLLPRTPTSIRPPSHNHMPTPKANAVPGRHFDHAREGTPVTISSPISENASKWQKFTKSSSYGRPPSSRGNIVDENWMKENMPDLEAPWQPEDHGTNADDDAGFWLLNPSRRKRRIKRVQRVVIKNPMVPLVVRLTVLTFSALALGLAGTIFFKAHMAGCSKGPSTYLALIIDIVAIIYTVYITYDEYTSKPLGLRSHRAKLRLIFLDLLFIVFDSANLSLAFEALYDDRWACRESPSAGSKYCAWNHDICVRQKALTGTLLVALVAWLMTFGISTLRLVEKVIGR</sequence>
<reference evidence="3 4" key="1">
    <citation type="journal article" date="2016" name="Nat. Commun.">
        <title>Ectomycorrhizal ecology is imprinted in the genome of the dominant symbiotic fungus Cenococcum geophilum.</title>
        <authorList>
            <consortium name="DOE Joint Genome Institute"/>
            <person name="Peter M."/>
            <person name="Kohler A."/>
            <person name="Ohm R.A."/>
            <person name="Kuo A."/>
            <person name="Krutzmann J."/>
            <person name="Morin E."/>
            <person name="Arend M."/>
            <person name="Barry K.W."/>
            <person name="Binder M."/>
            <person name="Choi C."/>
            <person name="Clum A."/>
            <person name="Copeland A."/>
            <person name="Grisel N."/>
            <person name="Haridas S."/>
            <person name="Kipfer T."/>
            <person name="LaButti K."/>
            <person name="Lindquist E."/>
            <person name="Lipzen A."/>
            <person name="Maire R."/>
            <person name="Meier B."/>
            <person name="Mihaltcheva S."/>
            <person name="Molinier V."/>
            <person name="Murat C."/>
            <person name="Poggeler S."/>
            <person name="Quandt C.A."/>
            <person name="Sperisen C."/>
            <person name="Tritt A."/>
            <person name="Tisserant E."/>
            <person name="Crous P.W."/>
            <person name="Henrissat B."/>
            <person name="Nehls U."/>
            <person name="Egli S."/>
            <person name="Spatafora J.W."/>
            <person name="Grigoriev I.V."/>
            <person name="Martin F.M."/>
        </authorList>
    </citation>
    <scope>NUCLEOTIDE SEQUENCE [LARGE SCALE GENOMIC DNA]</scope>
    <source>
        <strain evidence="3 4">CBS 207.34</strain>
    </source>
</reference>
<evidence type="ECO:0008006" key="5">
    <source>
        <dbReference type="Google" id="ProtNLM"/>
    </source>
</evidence>
<accession>A0A8E2FBK0</accession>
<name>A0A8E2FBK0_9PEZI</name>
<feature type="compositionally biased region" description="Low complexity" evidence="1">
    <location>
        <begin position="29"/>
        <end position="41"/>
    </location>
</feature>
<feature type="transmembrane region" description="Helical" evidence="2">
    <location>
        <begin position="280"/>
        <end position="300"/>
    </location>
</feature>
<evidence type="ECO:0000256" key="1">
    <source>
        <dbReference type="SAM" id="MobiDB-lite"/>
    </source>
</evidence>
<dbReference type="GO" id="GO:0000324">
    <property type="term" value="C:fungal-type vacuole"/>
    <property type="evidence" value="ECO:0007669"/>
    <property type="project" value="TreeGrafter"/>
</dbReference>
<organism evidence="3 4">
    <name type="scientific">Glonium stellatum</name>
    <dbReference type="NCBI Taxonomy" id="574774"/>
    <lineage>
        <taxon>Eukaryota</taxon>
        <taxon>Fungi</taxon>
        <taxon>Dikarya</taxon>
        <taxon>Ascomycota</taxon>
        <taxon>Pezizomycotina</taxon>
        <taxon>Dothideomycetes</taxon>
        <taxon>Pleosporomycetidae</taxon>
        <taxon>Gloniales</taxon>
        <taxon>Gloniaceae</taxon>
        <taxon>Glonium</taxon>
    </lineage>
</organism>
<keyword evidence="2" id="KW-0812">Transmembrane</keyword>
<proteinExistence type="predicted"/>
<dbReference type="GO" id="GO:0071944">
    <property type="term" value="C:cell periphery"/>
    <property type="evidence" value="ECO:0007669"/>
    <property type="project" value="TreeGrafter"/>
</dbReference>
<dbReference type="PANTHER" id="PTHR36819:SF1">
    <property type="entry name" value="REGULATOR OF PHOSPHOLIPASE D SRF1"/>
    <property type="match status" value="1"/>
</dbReference>
<dbReference type="AlphaFoldDB" id="A0A8E2FBK0"/>
<dbReference type="PANTHER" id="PTHR36819">
    <property type="entry name" value="REGULATOR OF PHOSPHOLIPASE D SRF1"/>
    <property type="match status" value="1"/>
</dbReference>
<dbReference type="OrthoDB" id="2589563at2759"/>
<keyword evidence="2" id="KW-1133">Transmembrane helix</keyword>
<feature type="compositionally biased region" description="Polar residues" evidence="1">
    <location>
        <begin position="1"/>
        <end position="13"/>
    </location>
</feature>
<feature type="transmembrane region" description="Helical" evidence="2">
    <location>
        <begin position="371"/>
        <end position="395"/>
    </location>
</feature>
<dbReference type="EMBL" id="KV748609">
    <property type="protein sequence ID" value="OCL14167.1"/>
    <property type="molecule type" value="Genomic_DNA"/>
</dbReference>
<feature type="transmembrane region" description="Helical" evidence="2">
    <location>
        <begin position="320"/>
        <end position="342"/>
    </location>
</feature>
<keyword evidence="2" id="KW-0472">Membrane</keyword>
<keyword evidence="4" id="KW-1185">Reference proteome</keyword>
<dbReference type="InterPro" id="IPR037737">
    <property type="entry name" value="Srf1"/>
</dbReference>
<evidence type="ECO:0000313" key="4">
    <source>
        <dbReference type="Proteomes" id="UP000250140"/>
    </source>
</evidence>